<reference evidence="1" key="1">
    <citation type="submission" date="2024-06" db="EMBL/GenBank/DDBJ databases">
        <title>High activity and specificity of bacteriophage cocktails against carbapenem-resistant Klebsiella pneumoniae belonging to high-risk clones CG258 and ST307.</title>
        <authorList>
            <person name="Jimenez Quiceno J."/>
            <person name="Salazar Ospina L."/>
            <person name="Tellez Carrasquilla S."/>
        </authorList>
    </citation>
    <scope>NUCLEOTIDE SEQUENCE</scope>
</reference>
<dbReference type="EMBL" id="PP895363">
    <property type="protein sequence ID" value="XCI78099.1"/>
    <property type="molecule type" value="Genomic_DNA"/>
</dbReference>
<sequence length="55" mass="6272">MREISSKVQILDPSPNFIIDDLISPYPGLVKTYKWKQVEKKLASTTTVCSGFELR</sequence>
<proteinExistence type="predicted"/>
<protein>
    <submittedName>
        <fullName evidence="1">Uncharacterized protein</fullName>
    </submittedName>
</protein>
<organism evidence="1">
    <name type="scientific">Klebsiella phage FKP3</name>
    <dbReference type="NCBI Taxonomy" id="3231233"/>
    <lineage>
        <taxon>Viruses</taxon>
        <taxon>Duplodnaviria</taxon>
        <taxon>Heunggongvirae</taxon>
        <taxon>Uroviricota</taxon>
        <taxon>Caudoviricetes</taxon>
        <taxon>Stephanstirmvirinae</taxon>
        <taxon>Justusliebigvirus</taxon>
    </lineage>
</organism>
<evidence type="ECO:0000313" key="1">
    <source>
        <dbReference type="EMBL" id="XCI78099.1"/>
    </source>
</evidence>
<name>A0AAU8HZH8_9CAUD</name>
<accession>A0AAU8HZH8</accession>